<dbReference type="Gene3D" id="3.30.420.40">
    <property type="match status" value="2"/>
</dbReference>
<dbReference type="GO" id="GO:0004222">
    <property type="term" value="F:metalloendopeptidase activity"/>
    <property type="evidence" value="ECO:0007669"/>
    <property type="project" value="UniProtKB-EC"/>
</dbReference>
<keyword evidence="7" id="KW-0963">Cytoplasm</keyword>
<evidence type="ECO:0000313" key="10">
    <source>
        <dbReference type="Proteomes" id="UP000016064"/>
    </source>
</evidence>
<keyword evidence="10" id="KW-1185">Reference proteome</keyword>
<feature type="binding site" evidence="7">
    <location>
        <begin position="133"/>
        <end position="137"/>
    </location>
    <ligand>
        <name>substrate</name>
    </ligand>
</feature>
<dbReference type="NCBIfam" id="TIGR00329">
    <property type="entry name" value="gcp_kae1"/>
    <property type="match status" value="1"/>
</dbReference>
<dbReference type="PANTHER" id="PTHR11735:SF6">
    <property type="entry name" value="TRNA N6-ADENOSINE THREONYLCARBAMOYLTRANSFERASE, MITOCHONDRIAL"/>
    <property type="match status" value="1"/>
</dbReference>
<name>A0ABP2XEH9_9CHLA</name>
<dbReference type="PANTHER" id="PTHR11735">
    <property type="entry name" value="TRNA N6-ADENOSINE THREONYLCARBAMOYLTRANSFERASE"/>
    <property type="match status" value="1"/>
</dbReference>
<dbReference type="PRINTS" id="PR00789">
    <property type="entry name" value="OSIALOPTASE"/>
</dbReference>
<dbReference type="EC" id="2.3.1.234" evidence="7"/>
<accession>A0ABP2XEH9</accession>
<dbReference type="HAMAP" id="MF_01445">
    <property type="entry name" value="TsaD"/>
    <property type="match status" value="1"/>
</dbReference>
<dbReference type="SUPFAM" id="SSF53067">
    <property type="entry name" value="Actin-like ATPase domain"/>
    <property type="match status" value="1"/>
</dbReference>
<comment type="subcellular location">
    <subcellularLocation>
        <location evidence="7">Cytoplasm</location>
    </subcellularLocation>
</comment>
<keyword evidence="5 7" id="KW-0012">Acyltransferase</keyword>
<dbReference type="Pfam" id="PF00814">
    <property type="entry name" value="TsaD"/>
    <property type="match status" value="1"/>
</dbReference>
<gene>
    <name evidence="9" type="primary">gcp</name>
    <name evidence="7" type="synonym">tsaD</name>
    <name evidence="9" type="ORF">H359_0652</name>
</gene>
<feature type="domain" description="Gcp-like" evidence="8">
    <location>
        <begin position="24"/>
        <end position="309"/>
    </location>
</feature>
<dbReference type="Proteomes" id="UP000016064">
    <property type="component" value="Unassembled WGS sequence"/>
</dbReference>
<comment type="caution">
    <text evidence="9">The sequence shown here is derived from an EMBL/GenBank/DDBJ whole genome shotgun (WGS) entry which is preliminary data.</text>
</comment>
<keyword evidence="2 7" id="KW-0819">tRNA processing</keyword>
<keyword evidence="1 7" id="KW-0808">Transferase</keyword>
<feature type="binding site" evidence="7">
    <location>
        <position position="179"/>
    </location>
    <ligand>
        <name>substrate</name>
    </ligand>
</feature>
<dbReference type="InterPro" id="IPR000905">
    <property type="entry name" value="Gcp-like_dom"/>
</dbReference>
<dbReference type="InterPro" id="IPR022450">
    <property type="entry name" value="TsaD"/>
</dbReference>
<evidence type="ECO:0000256" key="3">
    <source>
        <dbReference type="ARBA" id="ARBA00022723"/>
    </source>
</evidence>
<evidence type="ECO:0000256" key="7">
    <source>
        <dbReference type="HAMAP-Rule" id="MF_01445"/>
    </source>
</evidence>
<feature type="binding site" evidence="7">
    <location>
        <position position="278"/>
    </location>
    <ligand>
        <name>substrate</name>
    </ligand>
</feature>
<organism evidence="9 10">
    <name type="scientific">Chlamydia ibidis 10-1398/6</name>
    <dbReference type="NCBI Taxonomy" id="1046581"/>
    <lineage>
        <taxon>Bacteria</taxon>
        <taxon>Pseudomonadati</taxon>
        <taxon>Chlamydiota</taxon>
        <taxon>Chlamydiia</taxon>
        <taxon>Chlamydiales</taxon>
        <taxon>Chlamydiaceae</taxon>
        <taxon>Chlamydia/Chlamydophila group</taxon>
        <taxon>Chlamydia</taxon>
    </lineage>
</organism>
<feature type="binding site" evidence="7">
    <location>
        <position position="303"/>
    </location>
    <ligand>
        <name>Fe cation</name>
        <dbReference type="ChEBI" id="CHEBI:24875"/>
    </ligand>
</feature>
<evidence type="ECO:0000256" key="5">
    <source>
        <dbReference type="ARBA" id="ARBA00023315"/>
    </source>
</evidence>
<dbReference type="RefSeq" id="WP_020370205.1">
    <property type="nucleotide sequence ID" value="NZ_APJW01000002.1"/>
</dbReference>
<proteinExistence type="inferred from homology"/>
<dbReference type="NCBIfam" id="TIGR03723">
    <property type="entry name" value="T6A_TsaD_YgjD"/>
    <property type="match status" value="1"/>
</dbReference>
<evidence type="ECO:0000259" key="8">
    <source>
        <dbReference type="Pfam" id="PF00814"/>
    </source>
</evidence>
<feature type="binding site" evidence="7">
    <location>
        <position position="183"/>
    </location>
    <ligand>
        <name>substrate</name>
    </ligand>
</feature>
<evidence type="ECO:0000256" key="1">
    <source>
        <dbReference type="ARBA" id="ARBA00022679"/>
    </source>
</evidence>
<evidence type="ECO:0000256" key="4">
    <source>
        <dbReference type="ARBA" id="ARBA00023004"/>
    </source>
</evidence>
<comment type="function">
    <text evidence="7">Required for the formation of a threonylcarbamoyl group on adenosine at position 37 (t(6)A37) in tRNAs that read codons beginning with adenine. Is involved in the transfer of the threonylcarbamoyl moiety of threonylcarbamoyl-AMP (TC-AMP) to the N6 group of A37, together with TsaE and TsaB. TsaD likely plays a direct catalytic role in this reaction.</text>
</comment>
<dbReference type="EMBL" id="APJW01000002">
    <property type="protein sequence ID" value="EQM62524.1"/>
    <property type="molecule type" value="Genomic_DNA"/>
</dbReference>
<evidence type="ECO:0000313" key="9">
    <source>
        <dbReference type="EMBL" id="EQM62524.1"/>
    </source>
</evidence>
<feature type="binding site" evidence="7">
    <location>
        <position position="110"/>
    </location>
    <ligand>
        <name>Fe cation</name>
        <dbReference type="ChEBI" id="CHEBI:24875"/>
    </ligand>
</feature>
<feature type="binding site" evidence="7">
    <location>
        <position position="114"/>
    </location>
    <ligand>
        <name>Fe cation</name>
        <dbReference type="ChEBI" id="CHEBI:24875"/>
    </ligand>
</feature>
<sequence>MLTLGLESSCDETSCSLISSHKDILANVIASQDIHATYGGVVPELASRAHLHAFPQVVSHALKTAGVSLSDVELISVTHTPGLIGSLAIGVNFAKGLATGCQKPLIGVNHVEAHLYAAYMTSDQIEFPAIGLVVSGAHTSVFLMENPITYKLIGKTRDDAIGETFDKVARFLGLPYPGGQLIESFATRGSENTYKFSPSKLPGYDFSFSGLKTAVLYAIKGNNSNQRTPIPKLSEQEKYDLAASFQKAACTTIAQKLSSIVKEFSCRSVLIGGGVANNRYLRNLLQKATDLPIFAPPPSLCTDNAAMIAGLGRELFLSNHLPSRITPCARYHWESVSESGSPQLSC</sequence>
<dbReference type="InterPro" id="IPR043129">
    <property type="entry name" value="ATPase_NBD"/>
</dbReference>
<reference evidence="9 10" key="1">
    <citation type="submission" date="2013-07" db="EMBL/GenBank/DDBJ databases">
        <title>Isolation of a new Chlamydia species from the feral Sacred Ibis (Threskiornis aethiopicus): Chlamydia ibidis.</title>
        <authorList>
            <person name="Vorimore F."/>
            <person name="Hsia R.-C."/>
            <person name="Huot-Creasy H."/>
            <person name="Bastian S."/>
            <person name="Deruyter L."/>
            <person name="Passet A."/>
            <person name="Sachse K."/>
            <person name="Bavoil P."/>
            <person name="Myers G."/>
            <person name="Laroucau K."/>
        </authorList>
    </citation>
    <scope>NUCLEOTIDE SEQUENCE [LARGE SCALE GENOMIC DNA]</scope>
    <source>
        <strain evidence="9 10">10-1398/6</strain>
    </source>
</reference>
<feature type="binding site" evidence="7">
    <location>
        <position position="166"/>
    </location>
    <ligand>
        <name>substrate</name>
    </ligand>
</feature>
<comment type="catalytic activity">
    <reaction evidence="6 7">
        <text>L-threonylcarbamoyladenylate + adenosine(37) in tRNA = N(6)-L-threonylcarbamoyladenosine(37) in tRNA + AMP + H(+)</text>
        <dbReference type="Rhea" id="RHEA:37059"/>
        <dbReference type="Rhea" id="RHEA-COMP:10162"/>
        <dbReference type="Rhea" id="RHEA-COMP:10163"/>
        <dbReference type="ChEBI" id="CHEBI:15378"/>
        <dbReference type="ChEBI" id="CHEBI:73682"/>
        <dbReference type="ChEBI" id="CHEBI:74411"/>
        <dbReference type="ChEBI" id="CHEBI:74418"/>
        <dbReference type="ChEBI" id="CHEBI:456215"/>
        <dbReference type="EC" id="2.3.1.234"/>
    </reaction>
</comment>
<protein>
    <recommendedName>
        <fullName evidence="7">tRNA N6-adenosine threonylcarbamoyltransferase</fullName>
        <ecNumber evidence="7">2.3.1.234</ecNumber>
    </recommendedName>
    <alternativeName>
        <fullName evidence="7">N6-L-threonylcarbamoyladenine synthase</fullName>
        <shortName evidence="7">t(6)A synthase</shortName>
    </alternativeName>
    <alternativeName>
        <fullName evidence="7">t(6)A37 threonylcarbamoyladenosine biosynthesis protein TsaD</fullName>
    </alternativeName>
    <alternativeName>
        <fullName evidence="7">tRNA threonylcarbamoyladenosine biosynthesis protein TsaD</fullName>
    </alternativeName>
</protein>
<dbReference type="InterPro" id="IPR017861">
    <property type="entry name" value="KAE1/TsaD"/>
</dbReference>
<keyword evidence="9" id="KW-0378">Hydrolase</keyword>
<comment type="similarity">
    <text evidence="7">Belongs to the KAE1 / TsaD family.</text>
</comment>
<keyword evidence="4 7" id="KW-0408">Iron</keyword>
<evidence type="ECO:0000256" key="2">
    <source>
        <dbReference type="ARBA" id="ARBA00022694"/>
    </source>
</evidence>
<keyword evidence="3 7" id="KW-0479">Metal-binding</keyword>
<evidence type="ECO:0000256" key="6">
    <source>
        <dbReference type="ARBA" id="ARBA00048117"/>
    </source>
</evidence>
<comment type="cofactor">
    <cofactor evidence="7">
        <name>Fe(2+)</name>
        <dbReference type="ChEBI" id="CHEBI:29033"/>
    </cofactor>
    <text evidence="7">Binds 1 Fe(2+) ion per subunit.</text>
</comment>
<dbReference type="CDD" id="cd24133">
    <property type="entry name" value="ASKHA_NBD_TsaD_bac"/>
    <property type="match status" value="1"/>
</dbReference>